<comment type="caution">
    <text evidence="2">The sequence shown here is derived from an EMBL/GenBank/DDBJ whole genome shotgun (WGS) entry which is preliminary data.</text>
</comment>
<organism evidence="2 3">
    <name type="scientific">Brevibacterium permense</name>
    <dbReference type="NCBI Taxonomy" id="234834"/>
    <lineage>
        <taxon>Bacteria</taxon>
        <taxon>Bacillati</taxon>
        <taxon>Actinomycetota</taxon>
        <taxon>Actinomycetes</taxon>
        <taxon>Micrococcales</taxon>
        <taxon>Brevibacteriaceae</taxon>
        <taxon>Brevibacterium</taxon>
    </lineage>
</organism>
<gene>
    <name evidence="2" type="ORF">GCM10009690_11200</name>
</gene>
<dbReference type="Proteomes" id="UP001500177">
    <property type="component" value="Unassembled WGS sequence"/>
</dbReference>
<protein>
    <submittedName>
        <fullName evidence="2">Uncharacterized protein</fullName>
    </submittedName>
</protein>
<dbReference type="Gene3D" id="3.20.80.10">
    <property type="entry name" value="Regulatory factor, effector binding domain"/>
    <property type="match status" value="1"/>
</dbReference>
<evidence type="ECO:0000313" key="3">
    <source>
        <dbReference type="Proteomes" id="UP001500177"/>
    </source>
</evidence>
<dbReference type="InterPro" id="IPR011256">
    <property type="entry name" value="Reg_factor_effector_dom_sf"/>
</dbReference>
<sequence>MDKIDFKRSLPSFCAKQGRFDLIEVPESQYLMIDGPGDSNTSPDFASALTGLYPLAYGCRRCCSPVLPGTQPRPETQPPLVQPPDTGAVVLGPGPPSESESEDEDPIDEESEVGDEPVDDDSEDRKMTATRMPATVRMPRATKEKTTMRQVIRGGRLLRRTILTMVQA</sequence>
<keyword evidence="3" id="KW-1185">Reference proteome</keyword>
<name>A0ABN2A548_9MICO</name>
<feature type="compositionally biased region" description="Acidic residues" evidence="1">
    <location>
        <begin position="99"/>
        <end position="122"/>
    </location>
</feature>
<reference evidence="2 3" key="1">
    <citation type="journal article" date="2019" name="Int. J. Syst. Evol. Microbiol.">
        <title>The Global Catalogue of Microorganisms (GCM) 10K type strain sequencing project: providing services to taxonomists for standard genome sequencing and annotation.</title>
        <authorList>
            <consortium name="The Broad Institute Genomics Platform"/>
            <consortium name="The Broad Institute Genome Sequencing Center for Infectious Disease"/>
            <person name="Wu L."/>
            <person name="Ma J."/>
        </authorList>
    </citation>
    <scope>NUCLEOTIDE SEQUENCE [LARGE SCALE GENOMIC DNA]</scope>
    <source>
        <strain evidence="2 3">JCM 13318</strain>
    </source>
</reference>
<dbReference type="EMBL" id="BAAALX010000004">
    <property type="protein sequence ID" value="GAA1510097.1"/>
    <property type="molecule type" value="Genomic_DNA"/>
</dbReference>
<evidence type="ECO:0000256" key="1">
    <source>
        <dbReference type="SAM" id="MobiDB-lite"/>
    </source>
</evidence>
<proteinExistence type="predicted"/>
<evidence type="ECO:0000313" key="2">
    <source>
        <dbReference type="EMBL" id="GAA1510097.1"/>
    </source>
</evidence>
<accession>A0ABN2A548</accession>
<feature type="region of interest" description="Disordered" evidence="1">
    <location>
        <begin position="64"/>
        <end position="145"/>
    </location>
</feature>